<dbReference type="InterPro" id="IPR007694">
    <property type="entry name" value="DNA_helicase_DnaB-like_C"/>
</dbReference>
<keyword evidence="3 14" id="KW-0639">Primosome</keyword>
<keyword evidence="11" id="KW-0413">Isomerase</keyword>
<dbReference type="InterPro" id="IPR030934">
    <property type="entry name" value="Intein_C"/>
</dbReference>
<evidence type="ECO:0000256" key="12">
    <source>
        <dbReference type="ARBA" id="ARBA00044940"/>
    </source>
</evidence>
<dbReference type="SUPFAM" id="SSF51294">
    <property type="entry name" value="Hedgehog/intein (Hint) domain"/>
    <property type="match status" value="1"/>
</dbReference>
<dbReference type="InterPro" id="IPR003586">
    <property type="entry name" value="Hint_dom_C"/>
</dbReference>
<comment type="catalytic activity">
    <reaction evidence="13 14">
        <text>ATP + H2O = ADP + phosphate + H(+)</text>
        <dbReference type="Rhea" id="RHEA:13065"/>
        <dbReference type="ChEBI" id="CHEBI:15377"/>
        <dbReference type="ChEBI" id="CHEBI:15378"/>
        <dbReference type="ChEBI" id="CHEBI:30616"/>
        <dbReference type="ChEBI" id="CHEBI:43474"/>
        <dbReference type="ChEBI" id="CHEBI:456216"/>
        <dbReference type="EC" id="5.6.2.3"/>
    </reaction>
</comment>
<comment type="function">
    <text evidence="12">The intein is an endonuclease.</text>
</comment>
<dbReference type="NCBIfam" id="TIGR00665">
    <property type="entry name" value="DnaB"/>
    <property type="match status" value="1"/>
</dbReference>
<keyword evidence="9 14" id="KW-0067">ATP-binding</keyword>
<dbReference type="EMBL" id="AF041468">
    <property type="status" value="NOT_ANNOTATED_CDS"/>
    <property type="molecule type" value="Genomic_DNA"/>
</dbReference>
<keyword evidence="17" id="KW-1185">Reference proteome</keyword>
<evidence type="ECO:0000256" key="10">
    <source>
        <dbReference type="ARBA" id="ARBA00023125"/>
    </source>
</evidence>
<comment type="similarity">
    <text evidence="2 14">Belongs to the helicase family. DnaB subfamily.</text>
</comment>
<sequence>MKVTKFYNLKAEKHLIIQILVEKDFFLQIYTKIDTQVFYFQSHQILYRSINILHTKKVLINLPNLLSLLHSELVSETVINYLITLFNDRDNFRILNINDSLKVLLDNFIRRELQNSCAKIVSLTFNFNLSVETLLQKSNLLISNINTYNKKVSLKSISQLLLETILEIDKKTNRSTHVLTGFFDLDHILVGLQKSDLIIIAGRPSMGKTAFMLSLVRNVADIQSFPIVIFSLEMSSKQLIYRLISNETNIATSRLREGNISISEWEILNRAMTILSNLNIYLDDENNLDVLDIQSKLASLQQIYGDIGLIVIDYLQLLQYKEKSSQRHIELSYITRYLKLIAKDFNLPLVVLSQLSRNVEFRLNKRPILSDLKESGCLSYATNQPYFLKSDNVNFSKLTSLKVSNHYILSATLELLIPFQYNRIYPIVSLIKRELQTGYKVVYELDFYISVIVSTVEHYVLTLNGWKRILELTVDDLVATLDIQYLIYNNTEVDLFSSNVIFSSVINLICMNRINVYDFWIPKTNNFFVNALLVHNSIEQDADVVLFLYRDSYYQHNLKQSNIDMCEVIVAKHRHGTIGMVNLIFNPNTVSFMNLIKES</sequence>
<feature type="domain" description="SF4 helicase" evidence="15">
    <location>
        <begin position="171"/>
        <end position="376"/>
    </location>
</feature>
<dbReference type="GO" id="GO:0043139">
    <property type="term" value="F:5'-3' DNA helicase activity"/>
    <property type="evidence" value="ECO:0007669"/>
    <property type="project" value="UniProtKB-EC"/>
</dbReference>
<reference evidence="16" key="3">
    <citation type="submission" date="2015-06" db="UniProtKB">
        <authorList>
            <consortium name="EnsemblProtists"/>
        </authorList>
    </citation>
    <scope>IDENTIFICATION</scope>
</reference>
<dbReference type="SUPFAM" id="SSF48024">
    <property type="entry name" value="N-terminal domain of DnaB helicase"/>
    <property type="match status" value="1"/>
</dbReference>
<evidence type="ECO:0000256" key="2">
    <source>
        <dbReference type="ARBA" id="ARBA00008428"/>
    </source>
</evidence>
<dbReference type="Gene3D" id="1.10.860.10">
    <property type="entry name" value="DNAb Helicase, Chain A"/>
    <property type="match status" value="1"/>
</dbReference>
<evidence type="ECO:0000313" key="17">
    <source>
        <dbReference type="Proteomes" id="UP000011087"/>
    </source>
</evidence>
<dbReference type="Gene3D" id="2.170.16.10">
    <property type="entry name" value="Hedgehog/Intein (Hint) domain"/>
    <property type="match status" value="1"/>
</dbReference>
<dbReference type="SMR" id="A0A0C3SG07"/>
<dbReference type="InterPro" id="IPR036185">
    <property type="entry name" value="DNA_heli_DnaB-like_N_sf"/>
</dbReference>
<keyword evidence="10 14" id="KW-0238">DNA-binding</keyword>
<dbReference type="GO" id="GO:0005829">
    <property type="term" value="C:cytosol"/>
    <property type="evidence" value="ECO:0007669"/>
    <property type="project" value="TreeGrafter"/>
</dbReference>
<dbReference type="Proteomes" id="UP000011087">
    <property type="component" value="Unassembled WGS sequence"/>
</dbReference>
<dbReference type="EC" id="5.6.2.3" evidence="14"/>
<dbReference type="InterPro" id="IPR027417">
    <property type="entry name" value="P-loop_NTPase"/>
</dbReference>
<dbReference type="InterPro" id="IPR007693">
    <property type="entry name" value="DNA_helicase_DnaB-like_N"/>
</dbReference>
<dbReference type="Pfam" id="PF00772">
    <property type="entry name" value="DnaB"/>
    <property type="match status" value="1"/>
</dbReference>
<evidence type="ECO:0000256" key="13">
    <source>
        <dbReference type="ARBA" id="ARBA00048954"/>
    </source>
</evidence>
<keyword evidence="4 14" id="KW-0235">DNA replication</keyword>
<evidence type="ECO:0000259" key="15">
    <source>
        <dbReference type="PROSITE" id="PS51199"/>
    </source>
</evidence>
<keyword evidence="5" id="KW-0677">Repeat</keyword>
<dbReference type="OMA" id="IEFHARI"/>
<dbReference type="PROSITE" id="PS50818">
    <property type="entry name" value="INTEIN_C_TER"/>
    <property type="match status" value="1"/>
</dbReference>
<dbReference type="InterPro" id="IPR016136">
    <property type="entry name" value="DNA_helicase_N/primase_C"/>
</dbReference>
<dbReference type="SUPFAM" id="SSF52540">
    <property type="entry name" value="P-loop containing nucleoside triphosphate hydrolases"/>
    <property type="match status" value="1"/>
</dbReference>
<name>A0A0C3SG07_GUITC</name>
<evidence type="ECO:0000256" key="1">
    <source>
        <dbReference type="ARBA" id="ARBA00004229"/>
    </source>
</evidence>
<dbReference type="GO" id="GO:0006269">
    <property type="term" value="P:DNA replication, synthesis of primer"/>
    <property type="evidence" value="ECO:0007669"/>
    <property type="project" value="UniProtKB-UniRule"/>
</dbReference>
<evidence type="ECO:0000256" key="4">
    <source>
        <dbReference type="ARBA" id="ARBA00022705"/>
    </source>
</evidence>
<feature type="domain" description="SF4 helicase" evidence="15">
    <location>
        <begin position="537"/>
        <end position="599"/>
    </location>
</feature>
<dbReference type="GO" id="GO:0016887">
    <property type="term" value="F:ATP hydrolysis activity"/>
    <property type="evidence" value="ECO:0007669"/>
    <property type="project" value="RHEA"/>
</dbReference>
<organism evidence="16 17">
    <name type="scientific">Guillardia theta (strain CCMP2712)</name>
    <name type="common">Cryptophyte</name>
    <dbReference type="NCBI Taxonomy" id="905079"/>
    <lineage>
        <taxon>Eukaryota</taxon>
        <taxon>Cryptophyceae</taxon>
        <taxon>Pyrenomonadales</taxon>
        <taxon>Geminigeraceae</taxon>
        <taxon>Guillardia</taxon>
    </lineage>
</organism>
<dbReference type="GO" id="GO:0009507">
    <property type="term" value="C:chloroplast"/>
    <property type="evidence" value="ECO:0007669"/>
    <property type="project" value="UniProtKB-SubCell"/>
</dbReference>
<evidence type="ECO:0000313" key="16">
    <source>
        <dbReference type="EnsemblProtists" id="AAC35596"/>
    </source>
</evidence>
<evidence type="ECO:0000256" key="3">
    <source>
        <dbReference type="ARBA" id="ARBA00022515"/>
    </source>
</evidence>
<evidence type="ECO:0000256" key="5">
    <source>
        <dbReference type="ARBA" id="ARBA00022737"/>
    </source>
</evidence>
<dbReference type="InterPro" id="IPR007692">
    <property type="entry name" value="DNA_helicase_DnaB"/>
</dbReference>
<dbReference type="PANTHER" id="PTHR30153:SF2">
    <property type="entry name" value="REPLICATIVE DNA HELICASE"/>
    <property type="match status" value="1"/>
</dbReference>
<evidence type="ECO:0000256" key="6">
    <source>
        <dbReference type="ARBA" id="ARBA00022741"/>
    </source>
</evidence>
<dbReference type="PANTHER" id="PTHR30153">
    <property type="entry name" value="REPLICATIVE DNA HELICASE DNAB"/>
    <property type="match status" value="1"/>
</dbReference>
<keyword evidence="6 14" id="KW-0547">Nucleotide-binding</keyword>
<dbReference type="GO" id="GO:0003677">
    <property type="term" value="F:DNA binding"/>
    <property type="evidence" value="ECO:0007669"/>
    <property type="project" value="UniProtKB-UniRule"/>
</dbReference>
<dbReference type="EnsemblProtists" id="AAC35596">
    <property type="protein sequence ID" value="AAC35596"/>
    <property type="gene ID" value="EGPrGTG00000000124"/>
</dbReference>
<keyword evidence="8 14" id="KW-0347">Helicase</keyword>
<reference evidence="17" key="2">
    <citation type="submission" date="2012-11" db="EMBL/GenBank/DDBJ databases">
        <authorList>
            <person name="Kuo A."/>
            <person name="Curtis B.A."/>
            <person name="Tanifuji G."/>
            <person name="Burki F."/>
            <person name="Gruber A."/>
            <person name="Irimia M."/>
            <person name="Maruyama S."/>
            <person name="Arias M.C."/>
            <person name="Ball S.G."/>
            <person name="Gile G.H."/>
            <person name="Hirakawa Y."/>
            <person name="Hopkins J.F."/>
            <person name="Rensing S.A."/>
            <person name="Schmutz J."/>
            <person name="Symeonidi A."/>
            <person name="Elias M."/>
            <person name="Eveleigh R.J."/>
            <person name="Herman E.K."/>
            <person name="Klute M.J."/>
            <person name="Nakayama T."/>
            <person name="Obornik M."/>
            <person name="Reyes-Prieto A."/>
            <person name="Armbrust E.V."/>
            <person name="Aves S.J."/>
            <person name="Beiko R.G."/>
            <person name="Coutinho P."/>
            <person name="Dacks J.B."/>
            <person name="Durnford D.G."/>
            <person name="Fast N.M."/>
            <person name="Green B.R."/>
            <person name="Grisdale C."/>
            <person name="Hempe F."/>
            <person name="Henrissat B."/>
            <person name="Hoppner M.P."/>
            <person name="Ishida K.-I."/>
            <person name="Kim E."/>
            <person name="Koreny L."/>
            <person name="Kroth P.G."/>
            <person name="Liu Y."/>
            <person name="Malik S.-B."/>
            <person name="Maier U.G."/>
            <person name="McRose D."/>
            <person name="Mock T."/>
            <person name="Neilson J.A."/>
            <person name="Onodera N.T."/>
            <person name="Poole A.M."/>
            <person name="Pritham E.J."/>
            <person name="Richards T.A."/>
            <person name="Rocap G."/>
            <person name="Roy S.W."/>
            <person name="Sarai C."/>
            <person name="Schaack S."/>
            <person name="Shirato S."/>
            <person name="Slamovits C.H."/>
            <person name="Spencer D.F."/>
            <person name="Suzuki S."/>
            <person name="Worden A.Z."/>
            <person name="Zauner S."/>
            <person name="Barry K."/>
            <person name="Bell C."/>
            <person name="Bharti A.K."/>
            <person name="Crow J.A."/>
            <person name="Grimwood J."/>
            <person name="Kramer R."/>
            <person name="Lindquist E."/>
            <person name="Lucas S."/>
            <person name="Salamov A."/>
            <person name="McFadden G.I."/>
            <person name="Lane C.E."/>
            <person name="Keeling P.J."/>
            <person name="Gray M.W."/>
            <person name="Grigoriev I.V."/>
            <person name="Archibald J.M."/>
        </authorList>
    </citation>
    <scope>NUCLEOTIDE SEQUENCE</scope>
    <source>
        <strain evidence="17">CCMP2712</strain>
    </source>
</reference>
<dbReference type="Gene3D" id="3.40.50.300">
    <property type="entry name" value="P-loop containing nucleotide triphosphate hydrolases"/>
    <property type="match status" value="2"/>
</dbReference>
<keyword evidence="7 14" id="KW-0378">Hydrolase</keyword>
<reference evidence="17" key="1">
    <citation type="journal article" date="2012" name="Nature">
        <title>Algal genomes reveal evolutionary mosaicism and the fate of nucleomorphs.</title>
        <authorList>
            <consortium name="DOE Joint Genome Institute"/>
            <person name="Curtis B.A."/>
            <person name="Tanifuji G."/>
            <person name="Burki F."/>
            <person name="Gruber A."/>
            <person name="Irimia M."/>
            <person name="Maruyama S."/>
            <person name="Arias M.C."/>
            <person name="Ball S.G."/>
            <person name="Gile G.H."/>
            <person name="Hirakawa Y."/>
            <person name="Hopkins J.F."/>
            <person name="Kuo A."/>
            <person name="Rensing S.A."/>
            <person name="Schmutz J."/>
            <person name="Symeonidi A."/>
            <person name="Elias M."/>
            <person name="Eveleigh R.J."/>
            <person name="Herman E.K."/>
            <person name="Klute M.J."/>
            <person name="Nakayama T."/>
            <person name="Obornik M."/>
            <person name="Reyes-Prieto A."/>
            <person name="Armbrust E.V."/>
            <person name="Aves S.J."/>
            <person name="Beiko R.G."/>
            <person name="Coutinho P."/>
            <person name="Dacks J.B."/>
            <person name="Durnford D.G."/>
            <person name="Fast N.M."/>
            <person name="Green B.R."/>
            <person name="Grisdale C.J."/>
            <person name="Hempel F."/>
            <person name="Henrissat B."/>
            <person name="Hoppner M.P."/>
            <person name="Ishida K."/>
            <person name="Kim E."/>
            <person name="Koreny L."/>
            <person name="Kroth P.G."/>
            <person name="Liu Y."/>
            <person name="Malik S.B."/>
            <person name="Maier U.G."/>
            <person name="McRose D."/>
            <person name="Mock T."/>
            <person name="Neilson J.A."/>
            <person name="Onodera N.T."/>
            <person name="Poole A.M."/>
            <person name="Pritham E.J."/>
            <person name="Richards T.A."/>
            <person name="Rocap G."/>
            <person name="Roy S.W."/>
            <person name="Sarai C."/>
            <person name="Schaack S."/>
            <person name="Shirato S."/>
            <person name="Slamovits C.H."/>
            <person name="Spencer D.F."/>
            <person name="Suzuki S."/>
            <person name="Worden A.Z."/>
            <person name="Zauner S."/>
            <person name="Barry K."/>
            <person name="Bell C."/>
            <person name="Bharti A.K."/>
            <person name="Crow J.A."/>
            <person name="Grimwood J."/>
            <person name="Kramer R."/>
            <person name="Lindquist E."/>
            <person name="Lucas S."/>
            <person name="Salamov A."/>
            <person name="McFadden G.I."/>
            <person name="Lane C.E."/>
            <person name="Keeling P.J."/>
            <person name="Gray M.W."/>
            <person name="Grigoriev I.V."/>
            <person name="Archibald J.M."/>
        </authorList>
    </citation>
    <scope>NUCLEOTIDE SEQUENCE</scope>
    <source>
        <strain evidence="17">CCMP2712</strain>
    </source>
</reference>
<dbReference type="AlphaFoldDB" id="A0A0C3SG07"/>
<dbReference type="Pfam" id="PF03796">
    <property type="entry name" value="DnaB_C"/>
    <property type="match status" value="1"/>
</dbReference>
<evidence type="ECO:0000256" key="14">
    <source>
        <dbReference type="RuleBase" id="RU362085"/>
    </source>
</evidence>
<dbReference type="CDD" id="cd00984">
    <property type="entry name" value="DnaB_C"/>
    <property type="match status" value="1"/>
</dbReference>
<evidence type="ECO:0000256" key="9">
    <source>
        <dbReference type="ARBA" id="ARBA00022840"/>
    </source>
</evidence>
<evidence type="ECO:0000256" key="11">
    <source>
        <dbReference type="ARBA" id="ARBA00023235"/>
    </source>
</evidence>
<accession>A0A0C3SG07</accession>
<proteinExistence type="inferred from homology"/>
<evidence type="ECO:0000256" key="8">
    <source>
        <dbReference type="ARBA" id="ARBA00022806"/>
    </source>
</evidence>
<comment type="function">
    <text evidence="14">The main replicative DNA helicase, it participates in initiation and elongation during chromosome replication. Travels ahead of the DNA replisome, separating dsDNA into templates for DNA synthesis. A processive ATP-dependent 5'-3' DNA helicase it has DNA-dependent ATPase activity.</text>
</comment>
<dbReference type="PROSITE" id="PS51199">
    <property type="entry name" value="SF4_HELICASE"/>
    <property type="match status" value="2"/>
</dbReference>
<protein>
    <recommendedName>
        <fullName evidence="14">Replicative DNA helicase</fullName>
        <ecNumber evidence="14">5.6.2.3</ecNumber>
    </recommendedName>
</protein>
<dbReference type="SMART" id="SM00305">
    <property type="entry name" value="HintC"/>
    <property type="match status" value="1"/>
</dbReference>
<dbReference type="GO" id="GO:0005524">
    <property type="term" value="F:ATP binding"/>
    <property type="evidence" value="ECO:0007669"/>
    <property type="project" value="UniProtKB-UniRule"/>
</dbReference>
<dbReference type="InterPro" id="IPR036844">
    <property type="entry name" value="Hint_dom_sf"/>
</dbReference>
<comment type="subcellular location">
    <subcellularLocation>
        <location evidence="1">Plastid</location>
        <location evidence="1">Chloroplast</location>
    </subcellularLocation>
</comment>
<evidence type="ECO:0000256" key="7">
    <source>
        <dbReference type="ARBA" id="ARBA00022801"/>
    </source>
</evidence>